<dbReference type="InterPro" id="IPR036188">
    <property type="entry name" value="FAD/NAD-bd_sf"/>
</dbReference>
<dbReference type="Pfam" id="PF01266">
    <property type="entry name" value="DAO"/>
    <property type="match status" value="1"/>
</dbReference>
<comment type="caution">
    <text evidence="3">The sequence shown here is derived from an EMBL/GenBank/DDBJ whole genome shotgun (WGS) entry which is preliminary data.</text>
</comment>
<dbReference type="GO" id="GO:0005737">
    <property type="term" value="C:cytoplasm"/>
    <property type="evidence" value="ECO:0007669"/>
    <property type="project" value="TreeGrafter"/>
</dbReference>
<dbReference type="PANTHER" id="PTHR13847:SF281">
    <property type="entry name" value="FAD DEPENDENT OXIDOREDUCTASE DOMAIN-CONTAINING PROTEIN"/>
    <property type="match status" value="1"/>
</dbReference>
<dbReference type="SUPFAM" id="SSF51905">
    <property type="entry name" value="FAD/NAD(P)-binding domain"/>
    <property type="match status" value="1"/>
</dbReference>
<evidence type="ECO:0000313" key="4">
    <source>
        <dbReference type="Proteomes" id="UP000054851"/>
    </source>
</evidence>
<evidence type="ECO:0000259" key="2">
    <source>
        <dbReference type="Pfam" id="PF01266"/>
    </source>
</evidence>
<feature type="domain" description="FAD dependent oxidoreductase" evidence="2">
    <location>
        <begin position="44"/>
        <end position="402"/>
    </location>
</feature>
<proteinExistence type="predicted"/>
<accession>A0A158CZE1</accession>
<dbReference type="InterPro" id="IPR006076">
    <property type="entry name" value="FAD-dep_OxRdtase"/>
</dbReference>
<dbReference type="Gene3D" id="3.30.9.10">
    <property type="entry name" value="D-Amino Acid Oxidase, subunit A, domain 2"/>
    <property type="match status" value="1"/>
</dbReference>
<evidence type="ECO:0000256" key="1">
    <source>
        <dbReference type="ARBA" id="ARBA00023002"/>
    </source>
</evidence>
<keyword evidence="4" id="KW-1185">Reference proteome</keyword>
<dbReference type="Proteomes" id="UP000054851">
    <property type="component" value="Unassembled WGS sequence"/>
</dbReference>
<organism evidence="3 4">
    <name type="scientific">Caballeronia hypogeia</name>
    <dbReference type="NCBI Taxonomy" id="1777140"/>
    <lineage>
        <taxon>Bacteria</taxon>
        <taxon>Pseudomonadati</taxon>
        <taxon>Pseudomonadota</taxon>
        <taxon>Betaproteobacteria</taxon>
        <taxon>Burkholderiales</taxon>
        <taxon>Burkholderiaceae</taxon>
        <taxon>Caballeronia</taxon>
    </lineage>
</organism>
<sequence length="448" mass="49363">MAARALSERILIDPPHEEPTVSGWYLTSGPELPLNRLTRDVTCDCLVIGAGWMGLHAARRYAELRPDAKVVLVDAGRIGNNASGRCMGFAIDLAHNPRNQNFAEDEKGNSEELYVNLEGNAYLKNAVEELGVECDWDPQGKYHSAATDGGVQDLRNFAKALDRMGQKYRWVEAGEMREMTGSKHYIKALHHPGTILLQPAKYLKNAARALPKNVSVYENTAIRSAQFGDVQHVFETKDAVIKASKVIICAAGYLTKFGFYRNSAIPVYTFASMTRELTESELKRVGNQSAYGLIPANSFGTTVRRTLDNRLLLRNVYAYANNFKTSLDDVMRARIQQQVAFDRRWPELSAMGFESSWGGLLTLSQNGGMVWGELAKNVYGAAFCNGTGVSRGTAFGKSIAELANGKSSRTIDILKSRATPARAYPKIITSVGVNYVTGKRFKEAGLEV</sequence>
<name>A0A158CZE1_9BURK</name>
<dbReference type="GO" id="GO:0016491">
    <property type="term" value="F:oxidoreductase activity"/>
    <property type="evidence" value="ECO:0007669"/>
    <property type="project" value="UniProtKB-KW"/>
</dbReference>
<reference evidence="3" key="1">
    <citation type="submission" date="2016-01" db="EMBL/GenBank/DDBJ databases">
        <authorList>
            <person name="Peeters C."/>
        </authorList>
    </citation>
    <scope>NUCLEOTIDE SEQUENCE</scope>
    <source>
        <strain evidence="3">LMG 29322</strain>
    </source>
</reference>
<gene>
    <name evidence="3" type="ORF">AWB79_06220</name>
</gene>
<dbReference type="AlphaFoldDB" id="A0A158CZE1"/>
<evidence type="ECO:0000313" key="3">
    <source>
        <dbReference type="EMBL" id="SAK87703.1"/>
    </source>
</evidence>
<dbReference type="Gene3D" id="3.50.50.60">
    <property type="entry name" value="FAD/NAD(P)-binding domain"/>
    <property type="match status" value="1"/>
</dbReference>
<keyword evidence="1" id="KW-0560">Oxidoreductase</keyword>
<dbReference type="PANTHER" id="PTHR13847">
    <property type="entry name" value="SARCOSINE DEHYDROGENASE-RELATED"/>
    <property type="match status" value="1"/>
</dbReference>
<dbReference type="STRING" id="1777140.AWB79_06220"/>
<dbReference type="EMBL" id="FCOA02000031">
    <property type="protein sequence ID" value="SAK87703.1"/>
    <property type="molecule type" value="Genomic_DNA"/>
</dbReference>
<protein>
    <submittedName>
        <fullName evidence="3">FAD dependent oxidoreductase</fullName>
    </submittedName>
</protein>